<protein>
    <submittedName>
        <fullName evidence="1">Uncharacterized protein</fullName>
    </submittedName>
</protein>
<evidence type="ECO:0000313" key="1">
    <source>
        <dbReference type="EMBL" id="EMF20418.1"/>
    </source>
</evidence>
<dbReference type="RefSeq" id="WP_006136787.1">
    <property type="nucleotide sequence ID" value="NZ_AOHP01000169.1"/>
</dbReference>
<proteinExistence type="predicted"/>
<accession>M3C8L8</accession>
<dbReference type="PATRIC" id="fig|1284664.3.peg.6565"/>
<dbReference type="EMBL" id="AOHP01000169">
    <property type="protein sequence ID" value="EMF20418.1"/>
    <property type="molecule type" value="Genomic_DNA"/>
</dbReference>
<reference evidence="1 2" key="1">
    <citation type="journal article" date="2013" name="Genome Announc.">
        <title>Draft Genome Sequence of Streptomyces gancidicus Strain BKS 13-15.</title>
        <authorList>
            <person name="Kumar S."/>
            <person name="Kaur N."/>
            <person name="Singh N.K."/>
            <person name="Raghava G.P."/>
            <person name="Mayilraj S."/>
        </authorList>
    </citation>
    <scope>NUCLEOTIDE SEQUENCE [LARGE SCALE GENOMIC DNA]</scope>
    <source>
        <strain evidence="1 2">BKS 13-15</strain>
    </source>
</reference>
<organism evidence="1 2">
    <name type="scientific">Streptomyces gancidicus BKS 13-15</name>
    <dbReference type="NCBI Taxonomy" id="1284664"/>
    <lineage>
        <taxon>Bacteria</taxon>
        <taxon>Bacillati</taxon>
        <taxon>Actinomycetota</taxon>
        <taxon>Actinomycetes</taxon>
        <taxon>Kitasatosporales</taxon>
        <taxon>Streptomycetaceae</taxon>
        <taxon>Streptomyces</taxon>
        <taxon>Streptomyces pseudogriseolus group</taxon>
    </lineage>
</organism>
<dbReference type="OrthoDB" id="3690147at2"/>
<comment type="caution">
    <text evidence="1">The sequence shown here is derived from an EMBL/GenBank/DDBJ whole genome shotgun (WGS) entry which is preliminary data.</text>
</comment>
<evidence type="ECO:0000313" key="2">
    <source>
        <dbReference type="Proteomes" id="UP000011732"/>
    </source>
</evidence>
<keyword evidence="2" id="KW-1185">Reference proteome</keyword>
<dbReference type="Proteomes" id="UP000011732">
    <property type="component" value="Unassembled WGS sequence"/>
</dbReference>
<dbReference type="AlphaFoldDB" id="M3C8L8"/>
<gene>
    <name evidence="1" type="ORF">H114_32784</name>
</gene>
<name>M3C8L8_STREZ</name>
<sequence>MSGTAAALRLIEHGQALLPTQLVDLQPTPSGTWTSTGLEVVLSAAGTYQLDATVRAAMTGTSPVNTFIWARLFDVDAGAVVPDSEVFVLQLNPSVTSGTITDGKNQTASIQVEYTVPGPRRVRLEAARTNNVGASSKAEIWSNSGGRTLLRYLRIA</sequence>